<evidence type="ECO:0000256" key="3">
    <source>
        <dbReference type="ARBA" id="ARBA00010705"/>
    </source>
</evidence>
<dbReference type="InterPro" id="IPR016680">
    <property type="entry name" value="NDUFA8"/>
</dbReference>
<comment type="similarity">
    <text evidence="3">Belongs to the complex I NDUFA8 subunit family.</text>
</comment>
<evidence type="ECO:0008006" key="13">
    <source>
        <dbReference type="Google" id="ProtNLM"/>
    </source>
</evidence>
<comment type="caution">
    <text evidence="11">The sequence shown here is derived from an EMBL/GenBank/DDBJ whole genome shotgun (WGS) entry which is preliminary data.</text>
</comment>
<evidence type="ECO:0000313" key="11">
    <source>
        <dbReference type="EMBL" id="PAA90890.1"/>
    </source>
</evidence>
<organism evidence="11 12">
    <name type="scientific">Macrostomum lignano</name>
    <dbReference type="NCBI Taxonomy" id="282301"/>
    <lineage>
        <taxon>Eukaryota</taxon>
        <taxon>Metazoa</taxon>
        <taxon>Spiralia</taxon>
        <taxon>Lophotrochozoa</taxon>
        <taxon>Platyhelminthes</taxon>
        <taxon>Rhabditophora</taxon>
        <taxon>Macrostomorpha</taxon>
        <taxon>Macrostomida</taxon>
        <taxon>Macrostomidae</taxon>
        <taxon>Macrostomum</taxon>
    </lineage>
</organism>
<accession>A0A267GXY8</accession>
<dbReference type="AlphaFoldDB" id="A0A267GXY8"/>
<dbReference type="OrthoDB" id="276296at2759"/>
<keyword evidence="5" id="KW-0679">Respiratory chain</keyword>
<sequence>NAVMVLGNDVWLPAASELEVPELNITTMPLLAAAHQLGRFCDNQCKEFMLCHQETLKDPRKCLAEGKAVTECGLEFFRQIKRHCALPFERYLNCFEKRSTSYNRPAYCRREQGPFDDCVRQHLGQERPPPGYFSKIRLHDSQRPRHPVPPAPMPQRIEERDLDSVTEPPGTPDPLFAFNSRDTSEEGQRRAREWLRLDKERTTSRNFVPPADDSSE</sequence>
<evidence type="ECO:0000313" key="12">
    <source>
        <dbReference type="Proteomes" id="UP000215902"/>
    </source>
</evidence>
<dbReference type="PANTHER" id="PTHR13344:SF0">
    <property type="entry name" value="NADH DEHYDROGENASE [UBIQUINONE] 1 ALPHA SUBCOMPLEX SUBUNIT 8"/>
    <property type="match status" value="1"/>
</dbReference>
<reference evidence="11 12" key="1">
    <citation type="submission" date="2017-06" db="EMBL/GenBank/DDBJ databases">
        <title>A platform for efficient transgenesis in Macrostomum lignano, a flatworm model organism for stem cell research.</title>
        <authorList>
            <person name="Berezikov E."/>
        </authorList>
    </citation>
    <scope>NUCLEOTIDE SEQUENCE [LARGE SCALE GENOMIC DNA]</scope>
    <source>
        <strain evidence="11">DV1</strain>
        <tissue evidence="11">Whole organism</tissue>
    </source>
</reference>
<evidence type="ECO:0000256" key="4">
    <source>
        <dbReference type="ARBA" id="ARBA00022448"/>
    </source>
</evidence>
<keyword evidence="7" id="KW-0249">Electron transport</keyword>
<comment type="subcellular location">
    <subcellularLocation>
        <location evidence="2">Mitochondrion</location>
    </subcellularLocation>
</comment>
<dbReference type="STRING" id="282301.A0A267GXY8"/>
<dbReference type="PANTHER" id="PTHR13344">
    <property type="entry name" value="NADH-UBIQUINONE OXIDOREDUCTASE"/>
    <property type="match status" value="1"/>
</dbReference>
<evidence type="ECO:0000256" key="7">
    <source>
        <dbReference type="ARBA" id="ARBA00022982"/>
    </source>
</evidence>
<keyword evidence="12" id="KW-1185">Reference proteome</keyword>
<evidence type="ECO:0000256" key="6">
    <source>
        <dbReference type="ARBA" id="ARBA00022737"/>
    </source>
</evidence>
<dbReference type="EMBL" id="NIVC01000102">
    <property type="protein sequence ID" value="PAA90890.1"/>
    <property type="molecule type" value="Genomic_DNA"/>
</dbReference>
<evidence type="ECO:0000256" key="8">
    <source>
        <dbReference type="ARBA" id="ARBA00023128"/>
    </source>
</evidence>
<evidence type="ECO:0000256" key="9">
    <source>
        <dbReference type="ARBA" id="ARBA00023157"/>
    </source>
</evidence>
<keyword evidence="9" id="KW-1015">Disulfide bond</keyword>
<feature type="region of interest" description="Disordered" evidence="10">
    <location>
        <begin position="120"/>
        <end position="216"/>
    </location>
</feature>
<feature type="compositionally biased region" description="Basic and acidic residues" evidence="10">
    <location>
        <begin position="182"/>
        <end position="203"/>
    </location>
</feature>
<keyword evidence="6" id="KW-0677">Repeat</keyword>
<name>A0A267GXY8_9PLAT</name>
<evidence type="ECO:0000256" key="5">
    <source>
        <dbReference type="ARBA" id="ARBA00022660"/>
    </source>
</evidence>
<comment type="function">
    <text evidence="1">Accessory subunit of the mitochondrial membrane respiratory chain NADH dehydrogenase (Complex I), that is believed not to be involved in catalysis. Complex I functions in the transfer of electrons from NADH to the respiratory chain. The immediate electron acceptor for the enzyme is believed to be ubiquinone.</text>
</comment>
<dbReference type="GO" id="GO:0006120">
    <property type="term" value="P:mitochondrial electron transport, NADH to ubiquinone"/>
    <property type="evidence" value="ECO:0007669"/>
    <property type="project" value="InterPro"/>
</dbReference>
<feature type="non-terminal residue" evidence="11">
    <location>
        <position position="1"/>
    </location>
</feature>
<keyword evidence="8" id="KW-0496">Mitochondrion</keyword>
<protein>
    <recommendedName>
        <fullName evidence="13">NADH dehydrogenase [ubiquinone] 1 alpha subcomplex subunit 8</fullName>
    </recommendedName>
</protein>
<gene>
    <name evidence="11" type="ORF">BOX15_Mlig021835g2</name>
</gene>
<evidence type="ECO:0000256" key="2">
    <source>
        <dbReference type="ARBA" id="ARBA00004173"/>
    </source>
</evidence>
<proteinExistence type="inferred from homology"/>
<keyword evidence="4" id="KW-0813">Transport</keyword>
<evidence type="ECO:0000256" key="1">
    <source>
        <dbReference type="ARBA" id="ARBA00003195"/>
    </source>
</evidence>
<dbReference type="GO" id="GO:0005739">
    <property type="term" value="C:mitochondrion"/>
    <property type="evidence" value="ECO:0007669"/>
    <property type="project" value="UniProtKB-SubCell"/>
</dbReference>
<dbReference type="Proteomes" id="UP000215902">
    <property type="component" value="Unassembled WGS sequence"/>
</dbReference>
<evidence type="ECO:0000256" key="10">
    <source>
        <dbReference type="SAM" id="MobiDB-lite"/>
    </source>
</evidence>